<evidence type="ECO:0000259" key="6">
    <source>
        <dbReference type="Pfam" id="PF01694"/>
    </source>
</evidence>
<dbReference type="SUPFAM" id="SSF81901">
    <property type="entry name" value="HCP-like"/>
    <property type="match status" value="1"/>
</dbReference>
<dbReference type="InterPro" id="IPR011990">
    <property type="entry name" value="TPR-like_helical_dom_sf"/>
</dbReference>
<dbReference type="InterPro" id="IPR022764">
    <property type="entry name" value="Peptidase_S54_rhomboid_dom"/>
</dbReference>
<organism evidence="7">
    <name type="scientific">Candidatus Electrothrix aestuarii</name>
    <dbReference type="NCBI Taxonomy" id="3062594"/>
    <lineage>
        <taxon>Bacteria</taxon>
        <taxon>Pseudomonadati</taxon>
        <taxon>Thermodesulfobacteriota</taxon>
        <taxon>Desulfobulbia</taxon>
        <taxon>Desulfobulbales</taxon>
        <taxon>Desulfobulbaceae</taxon>
        <taxon>Candidatus Electrothrix</taxon>
    </lineage>
</organism>
<evidence type="ECO:0000256" key="1">
    <source>
        <dbReference type="ARBA" id="ARBA00004141"/>
    </source>
</evidence>
<dbReference type="Pfam" id="PF01694">
    <property type="entry name" value="Rhomboid"/>
    <property type="match status" value="1"/>
</dbReference>
<dbReference type="InterPro" id="IPR035952">
    <property type="entry name" value="Rhomboid-like_sf"/>
</dbReference>
<dbReference type="Gene3D" id="1.25.40.10">
    <property type="entry name" value="Tetratricopeptide repeat domain"/>
    <property type="match status" value="1"/>
</dbReference>
<name>A0AAU8LQC5_9BACT</name>
<feature type="transmembrane region" description="Helical" evidence="5">
    <location>
        <begin position="221"/>
        <end position="239"/>
    </location>
</feature>
<feature type="transmembrane region" description="Helical" evidence="5">
    <location>
        <begin position="114"/>
        <end position="132"/>
    </location>
</feature>
<evidence type="ECO:0000313" key="7">
    <source>
        <dbReference type="EMBL" id="XCN71108.1"/>
    </source>
</evidence>
<protein>
    <submittedName>
        <fullName evidence="7">Rhomboid family intramembrane serine protease</fullName>
        <ecNumber evidence="7">3.4.21.-</ecNumber>
    </submittedName>
</protein>
<dbReference type="KEGG" id="eaj:Q3M24_12350"/>
<feature type="transmembrane region" description="Helical" evidence="5">
    <location>
        <begin position="31"/>
        <end position="50"/>
    </location>
</feature>
<feature type="transmembrane region" description="Helical" evidence="5">
    <location>
        <begin position="170"/>
        <end position="189"/>
    </location>
</feature>
<feature type="transmembrane region" description="Helical" evidence="5">
    <location>
        <begin position="70"/>
        <end position="93"/>
    </location>
</feature>
<feature type="domain" description="Peptidase S54 rhomboid" evidence="6">
    <location>
        <begin position="73"/>
        <end position="211"/>
    </location>
</feature>
<dbReference type="Gene3D" id="1.20.1540.10">
    <property type="entry name" value="Rhomboid-like"/>
    <property type="match status" value="1"/>
</dbReference>
<comment type="subcellular location">
    <subcellularLocation>
        <location evidence="1">Membrane</location>
        <topology evidence="1">Multi-pass membrane protein</topology>
    </subcellularLocation>
</comment>
<dbReference type="GO" id="GO:0006508">
    <property type="term" value="P:proteolysis"/>
    <property type="evidence" value="ECO:0007669"/>
    <property type="project" value="UniProtKB-KW"/>
</dbReference>
<dbReference type="EC" id="3.4.21.-" evidence="7"/>
<dbReference type="PANTHER" id="PTHR43066">
    <property type="entry name" value="RHOMBOID-RELATED PROTEIN"/>
    <property type="match status" value="1"/>
</dbReference>
<reference evidence="7" key="2">
    <citation type="submission" date="2024-06" db="EMBL/GenBank/DDBJ databases">
        <authorList>
            <person name="Plum-Jensen L.E."/>
            <person name="Schramm A."/>
            <person name="Marshall I.P.G."/>
        </authorList>
    </citation>
    <scope>NUCLEOTIDE SEQUENCE</scope>
    <source>
        <strain evidence="7">Rat1</strain>
    </source>
</reference>
<accession>A0AAU8LQC5</accession>
<feature type="transmembrane region" description="Helical" evidence="5">
    <location>
        <begin position="138"/>
        <end position="158"/>
    </location>
</feature>
<gene>
    <name evidence="7" type="ORF">Q3M24_12350</name>
</gene>
<dbReference type="EMBL" id="CP159373">
    <property type="protein sequence ID" value="XCN71108.1"/>
    <property type="molecule type" value="Genomic_DNA"/>
</dbReference>
<keyword evidence="2 5" id="KW-0812">Transmembrane</keyword>
<evidence type="ECO:0000256" key="4">
    <source>
        <dbReference type="ARBA" id="ARBA00023136"/>
    </source>
</evidence>
<sequence length="393" mass="45064">MSESIQSNKAEFTFTDYGQGGDISEEYTFPWITWGIILFCTMLWSYLHLGKDWPLHLEVMHAVAPEGFRIWTGAVWGLVTTAFVHFDIWHILFNMWLAESFGRIFEPNMGRKHYLLFILSAAFVSSGMQLFLSGQPGIGFSGVLYAMFGYALVVRRVYLQYQVIVDKSTSQFLIGWFILCLLLTSFNIMEITNEAHVAGLAFGICVGQLYISRVYVKTSRIVLVGMVAMTILSTTYLPWSDRWRARNATLEIVDLEERAEAGIAEAQYLYSDVLMRCGEGRAEGILWLTKAADQKYLPAMNRLVRILATDQDPAFRNAEQAVEWGLELCEKDRWRNMEYVDTLAAAYAEAERWDVAIALQKRALERLGDENTLATASFQEHLQKYQRHEKVRE</sequence>
<evidence type="ECO:0000256" key="3">
    <source>
        <dbReference type="ARBA" id="ARBA00022989"/>
    </source>
</evidence>
<dbReference type="PANTHER" id="PTHR43066:SF11">
    <property type="entry name" value="PEPTIDASE S54 RHOMBOID DOMAIN-CONTAINING PROTEIN"/>
    <property type="match status" value="1"/>
</dbReference>
<reference evidence="7" key="1">
    <citation type="journal article" date="2024" name="Syst. Appl. Microbiol.">
        <title>First single-strain enrichments of Electrothrix cable bacteria, description of E. aestuarii sp. nov. and E. rattekaaiensis sp. nov., and proposal of a cable bacteria taxonomy following the rules of the SeqCode.</title>
        <authorList>
            <person name="Plum-Jensen L.E."/>
            <person name="Schramm A."/>
            <person name="Marshall I.P.G."/>
        </authorList>
    </citation>
    <scope>NUCLEOTIDE SEQUENCE</scope>
    <source>
        <strain evidence="7">Rat1</strain>
    </source>
</reference>
<dbReference type="SUPFAM" id="SSF144091">
    <property type="entry name" value="Rhomboid-like"/>
    <property type="match status" value="1"/>
</dbReference>
<feature type="transmembrane region" description="Helical" evidence="5">
    <location>
        <begin position="195"/>
        <end position="216"/>
    </location>
</feature>
<dbReference type="GO" id="GO:0004252">
    <property type="term" value="F:serine-type endopeptidase activity"/>
    <property type="evidence" value="ECO:0007669"/>
    <property type="project" value="InterPro"/>
</dbReference>
<dbReference type="GO" id="GO:0016020">
    <property type="term" value="C:membrane"/>
    <property type="evidence" value="ECO:0007669"/>
    <property type="project" value="UniProtKB-SubCell"/>
</dbReference>
<keyword evidence="7" id="KW-0645">Protease</keyword>
<keyword evidence="4 5" id="KW-0472">Membrane</keyword>
<proteinExistence type="predicted"/>
<dbReference type="AlphaFoldDB" id="A0AAU8LQC5"/>
<evidence type="ECO:0000256" key="2">
    <source>
        <dbReference type="ARBA" id="ARBA00022692"/>
    </source>
</evidence>
<keyword evidence="3 5" id="KW-1133">Transmembrane helix</keyword>
<keyword evidence="7" id="KW-0378">Hydrolase</keyword>
<evidence type="ECO:0000256" key="5">
    <source>
        <dbReference type="SAM" id="Phobius"/>
    </source>
</evidence>